<accession>A0A8X7XL98</accession>
<gene>
    <name evidence="2" type="primary">Med13l_0</name>
    <name evidence="2" type="ORF">GTO96_0005718</name>
</gene>
<name>A0A8X7XL98_POLSE</name>
<feature type="non-terminal residue" evidence="2">
    <location>
        <position position="165"/>
    </location>
</feature>
<dbReference type="Proteomes" id="UP000886611">
    <property type="component" value="Unassembled WGS sequence"/>
</dbReference>
<organism evidence="2 3">
    <name type="scientific">Polypterus senegalus</name>
    <name type="common">Senegal bichir</name>
    <dbReference type="NCBI Taxonomy" id="55291"/>
    <lineage>
        <taxon>Eukaryota</taxon>
        <taxon>Metazoa</taxon>
        <taxon>Chordata</taxon>
        <taxon>Craniata</taxon>
        <taxon>Vertebrata</taxon>
        <taxon>Euteleostomi</taxon>
        <taxon>Actinopterygii</taxon>
        <taxon>Polypteriformes</taxon>
        <taxon>Polypteridae</taxon>
        <taxon>Polypterus</taxon>
    </lineage>
</organism>
<protein>
    <submittedName>
        <fullName evidence="2">MD13L polymerase</fullName>
    </submittedName>
</protein>
<dbReference type="AlphaFoldDB" id="A0A8X7XL98"/>
<feature type="region of interest" description="Disordered" evidence="1">
    <location>
        <begin position="1"/>
        <end position="33"/>
    </location>
</feature>
<proteinExistence type="predicted"/>
<evidence type="ECO:0000313" key="3">
    <source>
        <dbReference type="Proteomes" id="UP000886611"/>
    </source>
</evidence>
<keyword evidence="3" id="KW-1185">Reference proteome</keyword>
<dbReference type="EMBL" id="JAATIS010000094">
    <property type="protein sequence ID" value="KAG2470673.1"/>
    <property type="molecule type" value="Genomic_DNA"/>
</dbReference>
<feature type="region of interest" description="Disordered" evidence="1">
    <location>
        <begin position="65"/>
        <end position="97"/>
    </location>
</feature>
<feature type="compositionally biased region" description="Pro residues" evidence="1">
    <location>
        <begin position="83"/>
        <end position="95"/>
    </location>
</feature>
<feature type="non-terminal residue" evidence="2">
    <location>
        <position position="1"/>
    </location>
</feature>
<evidence type="ECO:0000256" key="1">
    <source>
        <dbReference type="SAM" id="MobiDB-lite"/>
    </source>
</evidence>
<evidence type="ECO:0000313" key="2">
    <source>
        <dbReference type="EMBL" id="KAG2470673.1"/>
    </source>
</evidence>
<comment type="caution">
    <text evidence="2">The sequence shown here is derived from an EMBL/GenBank/DDBJ whole genome shotgun (WGS) entry which is preliminary data.</text>
</comment>
<reference evidence="2 3" key="1">
    <citation type="journal article" date="2021" name="Cell">
        <title>Tracing the genetic footprints of vertebrate landing in non-teleost ray-finned fishes.</title>
        <authorList>
            <person name="Bi X."/>
            <person name="Wang K."/>
            <person name="Yang L."/>
            <person name="Pan H."/>
            <person name="Jiang H."/>
            <person name="Wei Q."/>
            <person name="Fang M."/>
            <person name="Yu H."/>
            <person name="Zhu C."/>
            <person name="Cai Y."/>
            <person name="He Y."/>
            <person name="Gan X."/>
            <person name="Zeng H."/>
            <person name="Yu D."/>
            <person name="Zhu Y."/>
            <person name="Jiang H."/>
            <person name="Qiu Q."/>
            <person name="Yang H."/>
            <person name="Zhang Y.E."/>
            <person name="Wang W."/>
            <person name="Zhu M."/>
            <person name="He S."/>
            <person name="Zhang G."/>
        </authorList>
    </citation>
    <scope>NUCLEOTIDE SEQUENCE [LARGE SCALE GENOMIC DNA]</scope>
    <source>
        <strain evidence="2">Bchr_013</strain>
    </source>
</reference>
<sequence length="165" mass="18371">MADYTWKAADKHAQPSIIQEQQAAQTAARRRKNDRPCLTALRYQSTGIRHQRLNIFPLQNLQKQRQFPAVGRTSSNPPLGSNPAPPATAPLPPPALSTHKVLDKVDKLEKQPKRLLMTPFHHRASVCEDFSLDQDPASAGTQKLAITTVDPPMEVLPGQKYPKQL</sequence>